<proteinExistence type="predicted"/>
<dbReference type="Proteomes" id="UP000246964">
    <property type="component" value="Unassembled WGS sequence"/>
</dbReference>
<evidence type="ECO:0000313" key="1">
    <source>
        <dbReference type="EMBL" id="PWW08872.1"/>
    </source>
</evidence>
<evidence type="ECO:0000313" key="2">
    <source>
        <dbReference type="Proteomes" id="UP000246964"/>
    </source>
</evidence>
<dbReference type="AlphaFoldDB" id="A0A317Q175"/>
<comment type="caution">
    <text evidence="1">The sequence shown here is derived from an EMBL/GenBank/DDBJ whole genome shotgun (WGS) entry which is preliminary data.</text>
</comment>
<gene>
    <name evidence="1" type="ORF">DET45_12218</name>
</gene>
<organism evidence="1 2">
    <name type="scientific">Pseudidiomarina maritima</name>
    <dbReference type="NCBI Taxonomy" id="519453"/>
    <lineage>
        <taxon>Bacteria</taxon>
        <taxon>Pseudomonadati</taxon>
        <taxon>Pseudomonadota</taxon>
        <taxon>Gammaproteobacteria</taxon>
        <taxon>Alteromonadales</taxon>
        <taxon>Idiomarinaceae</taxon>
        <taxon>Pseudidiomarina</taxon>
    </lineage>
</organism>
<protein>
    <submittedName>
        <fullName evidence="1">Uncharacterized protein</fullName>
    </submittedName>
</protein>
<accession>A0A317Q175</accession>
<name>A0A317Q175_9GAMM</name>
<keyword evidence="2" id="KW-1185">Reference proteome</keyword>
<dbReference type="EMBL" id="QGTT01000022">
    <property type="protein sequence ID" value="PWW08872.1"/>
    <property type="molecule type" value="Genomic_DNA"/>
</dbReference>
<dbReference type="RefSeq" id="WP_110076846.1">
    <property type="nucleotide sequence ID" value="NZ_QGTT01000022.1"/>
</dbReference>
<sequence length="214" mass="25249">MHRLDISLYSAMQTIMLRLALNNAHKQFRHANEFSAWAVAEMKRLKKLESVDKELFKFFKRMLAPGAQGFQLRWEQRLERYHQIQQTLKECAEMAQKERLMKVFSSFENKQVLQRFAYEEPLSFNDEESKILLNGGFIGIEKNEVSKFQQVDRSPVYLTVFVPKRQPQVETNIIRSLQRYGFNLVIAKGQRTGQLPRETFCHVELVDFKDEVGI</sequence>
<reference evidence="1 2" key="1">
    <citation type="submission" date="2018-05" db="EMBL/GenBank/DDBJ databases">
        <title>Freshwater and sediment microbial communities from various areas in North America, analyzing microbe dynamics in response to fracking.</title>
        <authorList>
            <person name="Lamendella R."/>
        </authorList>
    </citation>
    <scope>NUCLEOTIDE SEQUENCE [LARGE SCALE GENOMIC DNA]</scope>
    <source>
        <strain evidence="1 2">125B1</strain>
    </source>
</reference>